<dbReference type="EMBL" id="JAWDGP010002984">
    <property type="protein sequence ID" value="KAK3778257.1"/>
    <property type="molecule type" value="Genomic_DNA"/>
</dbReference>
<proteinExistence type="predicted"/>
<sequence>METPQQSRQVRAEGRLTSAFPRFLMIRLRICQEPSRIMLRIDLNPELSYPKQIPNFKDYELICGMALRGSDSASWLLGSRVVGCQDNPDNKPETRTFDTPCSYHIINNPKENREGRREGKNKYSGYIASLS</sequence>
<keyword evidence="3" id="KW-1185">Reference proteome</keyword>
<comment type="caution">
    <text evidence="2">The sequence shown here is derived from an EMBL/GenBank/DDBJ whole genome shotgun (WGS) entry which is preliminary data.</text>
</comment>
<dbReference type="AlphaFoldDB" id="A0AAE1A123"/>
<feature type="region of interest" description="Disordered" evidence="1">
    <location>
        <begin position="107"/>
        <end position="131"/>
    </location>
</feature>
<reference evidence="2" key="1">
    <citation type="journal article" date="2023" name="G3 (Bethesda)">
        <title>A reference genome for the long-term kleptoplast-retaining sea slug Elysia crispata morphotype clarki.</title>
        <authorList>
            <person name="Eastman K.E."/>
            <person name="Pendleton A.L."/>
            <person name="Shaikh M.A."/>
            <person name="Suttiyut T."/>
            <person name="Ogas R."/>
            <person name="Tomko P."/>
            <person name="Gavelis G."/>
            <person name="Widhalm J.R."/>
            <person name="Wisecaver J.H."/>
        </authorList>
    </citation>
    <scope>NUCLEOTIDE SEQUENCE</scope>
    <source>
        <strain evidence="2">ECLA1</strain>
    </source>
</reference>
<protein>
    <submittedName>
        <fullName evidence="2">Uncharacterized protein</fullName>
    </submittedName>
</protein>
<evidence type="ECO:0000313" key="2">
    <source>
        <dbReference type="EMBL" id="KAK3778257.1"/>
    </source>
</evidence>
<evidence type="ECO:0000313" key="3">
    <source>
        <dbReference type="Proteomes" id="UP001283361"/>
    </source>
</evidence>
<name>A0AAE1A123_9GAST</name>
<accession>A0AAE1A123</accession>
<dbReference type="Proteomes" id="UP001283361">
    <property type="component" value="Unassembled WGS sequence"/>
</dbReference>
<evidence type="ECO:0000256" key="1">
    <source>
        <dbReference type="SAM" id="MobiDB-lite"/>
    </source>
</evidence>
<organism evidence="2 3">
    <name type="scientific">Elysia crispata</name>
    <name type="common">lettuce slug</name>
    <dbReference type="NCBI Taxonomy" id="231223"/>
    <lineage>
        <taxon>Eukaryota</taxon>
        <taxon>Metazoa</taxon>
        <taxon>Spiralia</taxon>
        <taxon>Lophotrochozoa</taxon>
        <taxon>Mollusca</taxon>
        <taxon>Gastropoda</taxon>
        <taxon>Heterobranchia</taxon>
        <taxon>Euthyneura</taxon>
        <taxon>Panpulmonata</taxon>
        <taxon>Sacoglossa</taxon>
        <taxon>Placobranchoidea</taxon>
        <taxon>Plakobranchidae</taxon>
        <taxon>Elysia</taxon>
    </lineage>
</organism>
<feature type="compositionally biased region" description="Basic and acidic residues" evidence="1">
    <location>
        <begin position="110"/>
        <end position="121"/>
    </location>
</feature>
<gene>
    <name evidence="2" type="ORF">RRG08_060183</name>
</gene>